<evidence type="ECO:0000313" key="2">
    <source>
        <dbReference type="Proteomes" id="UP001055811"/>
    </source>
</evidence>
<reference evidence="1 2" key="2">
    <citation type="journal article" date="2022" name="Mol. Ecol. Resour.">
        <title>The genomes of chicory, endive, great burdock and yacon provide insights into Asteraceae paleo-polyploidization history and plant inulin production.</title>
        <authorList>
            <person name="Fan W."/>
            <person name="Wang S."/>
            <person name="Wang H."/>
            <person name="Wang A."/>
            <person name="Jiang F."/>
            <person name="Liu H."/>
            <person name="Zhao H."/>
            <person name="Xu D."/>
            <person name="Zhang Y."/>
        </authorList>
    </citation>
    <scope>NUCLEOTIDE SEQUENCE [LARGE SCALE GENOMIC DNA]</scope>
    <source>
        <strain evidence="2">cv. Punajuju</strain>
        <tissue evidence="1">Leaves</tissue>
    </source>
</reference>
<accession>A0ACB9BEY6</accession>
<dbReference type="EMBL" id="CM042014">
    <property type="protein sequence ID" value="KAI3720919.1"/>
    <property type="molecule type" value="Genomic_DNA"/>
</dbReference>
<name>A0ACB9BEY6_CICIN</name>
<keyword evidence="2" id="KW-1185">Reference proteome</keyword>
<protein>
    <submittedName>
        <fullName evidence="1">Uncharacterized protein</fullName>
    </submittedName>
</protein>
<evidence type="ECO:0000313" key="1">
    <source>
        <dbReference type="EMBL" id="KAI3720919.1"/>
    </source>
</evidence>
<organism evidence="1 2">
    <name type="scientific">Cichorium intybus</name>
    <name type="common">Chicory</name>
    <dbReference type="NCBI Taxonomy" id="13427"/>
    <lineage>
        <taxon>Eukaryota</taxon>
        <taxon>Viridiplantae</taxon>
        <taxon>Streptophyta</taxon>
        <taxon>Embryophyta</taxon>
        <taxon>Tracheophyta</taxon>
        <taxon>Spermatophyta</taxon>
        <taxon>Magnoliopsida</taxon>
        <taxon>eudicotyledons</taxon>
        <taxon>Gunneridae</taxon>
        <taxon>Pentapetalae</taxon>
        <taxon>asterids</taxon>
        <taxon>campanulids</taxon>
        <taxon>Asterales</taxon>
        <taxon>Asteraceae</taxon>
        <taxon>Cichorioideae</taxon>
        <taxon>Cichorieae</taxon>
        <taxon>Cichoriinae</taxon>
        <taxon>Cichorium</taxon>
    </lineage>
</organism>
<proteinExistence type="predicted"/>
<dbReference type="Proteomes" id="UP001055811">
    <property type="component" value="Linkage Group LG06"/>
</dbReference>
<sequence length="98" mass="11079">MVGGQTSSVGKTASQEETQSLWIDFRCSTDDDNVEGEETANRRRREGGKTADREHDEKLGLQKKHRRPNEFTKEVEAASENSVDCSIFCLISRFEVGR</sequence>
<reference evidence="2" key="1">
    <citation type="journal article" date="2022" name="Mol. Ecol. Resour.">
        <title>The genomes of chicory, endive, great burdock and yacon provide insights into Asteraceae palaeo-polyploidization history and plant inulin production.</title>
        <authorList>
            <person name="Fan W."/>
            <person name="Wang S."/>
            <person name="Wang H."/>
            <person name="Wang A."/>
            <person name="Jiang F."/>
            <person name="Liu H."/>
            <person name="Zhao H."/>
            <person name="Xu D."/>
            <person name="Zhang Y."/>
        </authorList>
    </citation>
    <scope>NUCLEOTIDE SEQUENCE [LARGE SCALE GENOMIC DNA]</scope>
    <source>
        <strain evidence="2">cv. Punajuju</strain>
    </source>
</reference>
<gene>
    <name evidence="1" type="ORF">L2E82_31918</name>
</gene>
<comment type="caution">
    <text evidence="1">The sequence shown here is derived from an EMBL/GenBank/DDBJ whole genome shotgun (WGS) entry which is preliminary data.</text>
</comment>